<evidence type="ECO:0000313" key="2">
    <source>
        <dbReference type="Proteomes" id="UP001239462"/>
    </source>
</evidence>
<protein>
    <submittedName>
        <fullName evidence="1">DUF952 domain-containing protein</fullName>
    </submittedName>
</protein>
<reference evidence="1 2" key="1">
    <citation type="submission" date="2023-06" db="EMBL/GenBank/DDBJ databases">
        <title>Roseiconus lacunae JC819 isolated from Gulf of Mannar region, Tamil Nadu.</title>
        <authorList>
            <person name="Pk S."/>
            <person name="Ch S."/>
            <person name="Ch V.R."/>
        </authorList>
    </citation>
    <scope>NUCLEOTIDE SEQUENCE [LARGE SCALE GENOMIC DNA]</scope>
    <source>
        <strain evidence="1 2">JC819</strain>
    </source>
</reference>
<dbReference type="PANTHER" id="PTHR34129">
    <property type="entry name" value="BLR1139 PROTEIN"/>
    <property type="match status" value="1"/>
</dbReference>
<evidence type="ECO:0000313" key="1">
    <source>
        <dbReference type="EMBL" id="MDM4017156.1"/>
    </source>
</evidence>
<accession>A0ABT7PLJ9</accession>
<gene>
    <name evidence="1" type="ORF">QTN89_17050</name>
</gene>
<dbReference type="InterPro" id="IPR009297">
    <property type="entry name" value="DUF952"/>
</dbReference>
<dbReference type="Pfam" id="PF06108">
    <property type="entry name" value="DUF952"/>
    <property type="match status" value="1"/>
</dbReference>
<name>A0ABT7PLJ9_9BACT</name>
<dbReference type="RefSeq" id="WP_289164630.1">
    <property type="nucleotide sequence ID" value="NZ_JASZZN010000012.1"/>
</dbReference>
<proteinExistence type="predicted"/>
<dbReference type="Gene3D" id="3.20.170.20">
    <property type="entry name" value="Protein of unknown function DUF952"/>
    <property type="match status" value="1"/>
</dbReference>
<organism evidence="1 2">
    <name type="scientific">Roseiconus lacunae</name>
    <dbReference type="NCBI Taxonomy" id="2605694"/>
    <lineage>
        <taxon>Bacteria</taxon>
        <taxon>Pseudomonadati</taxon>
        <taxon>Planctomycetota</taxon>
        <taxon>Planctomycetia</taxon>
        <taxon>Pirellulales</taxon>
        <taxon>Pirellulaceae</taxon>
        <taxon>Roseiconus</taxon>
    </lineage>
</organism>
<dbReference type="Proteomes" id="UP001239462">
    <property type="component" value="Unassembled WGS sequence"/>
</dbReference>
<dbReference type="EMBL" id="JASZZN010000012">
    <property type="protein sequence ID" value="MDM4017156.1"/>
    <property type="molecule type" value="Genomic_DNA"/>
</dbReference>
<comment type="caution">
    <text evidence="1">The sequence shown here is derived from an EMBL/GenBank/DDBJ whole genome shotgun (WGS) entry which is preliminary data.</text>
</comment>
<sequence length="123" mass="13674">MSGVIYKILPRSVWELAKQDGIFSGHGIDLDDGFIHLSDVSQVGETLERYFMGHDDLLLLEVLTQPLGASLRWEASRNGEKFPHVYGDIPIEAIVTVHQLPLDDQGHHRLPGGLNRVDKGHGN</sequence>
<dbReference type="SUPFAM" id="SSF56399">
    <property type="entry name" value="ADP-ribosylation"/>
    <property type="match status" value="1"/>
</dbReference>
<keyword evidence="2" id="KW-1185">Reference proteome</keyword>
<dbReference type="PANTHER" id="PTHR34129:SF1">
    <property type="entry name" value="DUF952 DOMAIN-CONTAINING PROTEIN"/>
    <property type="match status" value="1"/>
</dbReference>